<dbReference type="GO" id="GO:0004301">
    <property type="term" value="F:epoxide hydrolase activity"/>
    <property type="evidence" value="ECO:0007669"/>
    <property type="project" value="UniProtKB-EC"/>
</dbReference>
<feature type="domain" description="AB hydrolase-1" evidence="2">
    <location>
        <begin position="29"/>
        <end position="322"/>
    </location>
</feature>
<dbReference type="PANTHER" id="PTHR43329">
    <property type="entry name" value="EPOXIDE HYDROLASE"/>
    <property type="match status" value="1"/>
</dbReference>
<name>A0A6J5E0Z5_9BURK</name>
<evidence type="ECO:0000313" key="4">
    <source>
        <dbReference type="Proteomes" id="UP000494363"/>
    </source>
</evidence>
<dbReference type="EC" id="3.3.2.10" evidence="3"/>
<dbReference type="Pfam" id="PF00561">
    <property type="entry name" value="Abhydrolase_1"/>
    <property type="match status" value="1"/>
</dbReference>
<dbReference type="Proteomes" id="UP000494363">
    <property type="component" value="Unassembled WGS sequence"/>
</dbReference>
<dbReference type="InterPro" id="IPR000073">
    <property type="entry name" value="AB_hydrolase_1"/>
</dbReference>
<evidence type="ECO:0000256" key="1">
    <source>
        <dbReference type="ARBA" id="ARBA00022801"/>
    </source>
</evidence>
<organism evidence="3 4">
    <name type="scientific">Paraburkholderia humisilvae</name>
    <dbReference type="NCBI Taxonomy" id="627669"/>
    <lineage>
        <taxon>Bacteria</taxon>
        <taxon>Pseudomonadati</taxon>
        <taxon>Pseudomonadota</taxon>
        <taxon>Betaproteobacteria</taxon>
        <taxon>Burkholderiales</taxon>
        <taxon>Burkholderiaceae</taxon>
        <taxon>Paraburkholderia</taxon>
    </lineage>
</organism>
<proteinExistence type="predicted"/>
<reference evidence="3 4" key="1">
    <citation type="submission" date="2020-04" db="EMBL/GenBank/DDBJ databases">
        <authorList>
            <person name="De Canck E."/>
        </authorList>
    </citation>
    <scope>NUCLEOTIDE SEQUENCE [LARGE SCALE GENOMIC DNA]</scope>
    <source>
        <strain evidence="3 4">LMG 29542</strain>
    </source>
</reference>
<evidence type="ECO:0000313" key="3">
    <source>
        <dbReference type="EMBL" id="CAB3759657.1"/>
    </source>
</evidence>
<sequence length="349" mass="39018">MNELITTGNAVETVRHRTTWMESGPAHGPLMIFLHGWPALGLVWRQQMQHFAARGWRCVAPDMRGYGGSSRPDSTGAYAVRELVADMVELHNALGGAPAVWVGHDWGSAVAWSMASQHAERCTGVVNLCIPYFSRGFALPELAHLVDRDLYPEHTYPVGQWDYWLFYREHFTRAAKEFEVDVAATLALIYQRRPKREAGMRAFTAGIRAQNGWFGAAGRAPVTSRDDMLLSQDDFDAMVAAFNDAGFIGANAWYMNDAANLAYAADAPNFGRIGIPSLFIHATNDLVCDSTQSRLAEPMREDCERLTEVTIEGGHHIMIERPLDVCHAIDEWVRLKIEGLDQAVRDRDR</sequence>
<gene>
    <name evidence="3" type="primary">ephA_2</name>
    <name evidence="3" type="ORF">LMG29542_03639</name>
</gene>
<dbReference type="EMBL" id="CADIKH010000015">
    <property type="protein sequence ID" value="CAB3759657.1"/>
    <property type="molecule type" value="Genomic_DNA"/>
</dbReference>
<dbReference type="SUPFAM" id="SSF53474">
    <property type="entry name" value="alpha/beta-Hydrolases"/>
    <property type="match status" value="1"/>
</dbReference>
<keyword evidence="4" id="KW-1185">Reference proteome</keyword>
<keyword evidence="1 3" id="KW-0378">Hydrolase</keyword>
<dbReference type="InterPro" id="IPR000639">
    <property type="entry name" value="Epox_hydrolase-like"/>
</dbReference>
<dbReference type="InterPro" id="IPR029058">
    <property type="entry name" value="AB_hydrolase_fold"/>
</dbReference>
<dbReference type="PRINTS" id="PR00412">
    <property type="entry name" value="EPOXHYDRLASE"/>
</dbReference>
<accession>A0A6J5E0Z5</accession>
<evidence type="ECO:0000259" key="2">
    <source>
        <dbReference type="Pfam" id="PF00561"/>
    </source>
</evidence>
<dbReference type="AlphaFoldDB" id="A0A6J5E0Z5"/>
<protein>
    <submittedName>
        <fullName evidence="3">Epoxide hydrolase A</fullName>
        <ecNumber evidence="3">3.3.2.10</ecNumber>
    </submittedName>
</protein>
<dbReference type="Gene3D" id="3.40.50.1820">
    <property type="entry name" value="alpha/beta hydrolase"/>
    <property type="match status" value="1"/>
</dbReference>